<dbReference type="GO" id="GO:0098552">
    <property type="term" value="C:side of membrane"/>
    <property type="evidence" value="ECO:0007669"/>
    <property type="project" value="UniProtKB-KW"/>
</dbReference>
<keyword evidence="8" id="KW-0449">Lipoprotein</keyword>
<evidence type="ECO:0000256" key="3">
    <source>
        <dbReference type="ARBA" id="ARBA00022622"/>
    </source>
</evidence>
<sequence length="111" mass="11783">QSLQCYECTAGLGNICITSTITCQTGQQCYSGVGKAAGFIPLSMKGCLLEKDCNQTSEVTFPAGSNSTIYKMTKTCCSTDLCNSAPSLPHLHTLSLLLFSLMSVFIAKVLV</sequence>
<comment type="similarity">
    <text evidence="9">Belongs to the SPACA4/bouncer family.</text>
</comment>
<keyword evidence="7" id="KW-0325">Glycoprotein</keyword>
<evidence type="ECO:0000256" key="7">
    <source>
        <dbReference type="ARBA" id="ARBA00023180"/>
    </source>
</evidence>
<evidence type="ECO:0000256" key="2">
    <source>
        <dbReference type="ARBA" id="ARBA00022475"/>
    </source>
</evidence>
<keyword evidence="2" id="KW-1003">Cell membrane</keyword>
<dbReference type="PANTHER" id="PTHR47613">
    <property type="entry name" value="SPERM ACROSOME MEMBRANE-ASSOCIATED PROTEIN 4"/>
    <property type="match status" value="1"/>
</dbReference>
<dbReference type="Gene3D" id="2.10.60.10">
    <property type="entry name" value="CD59"/>
    <property type="match status" value="1"/>
</dbReference>
<dbReference type="InterPro" id="IPR045860">
    <property type="entry name" value="Snake_toxin-like_sf"/>
</dbReference>
<dbReference type="Pfam" id="PF00021">
    <property type="entry name" value="UPAR_LY6"/>
    <property type="match status" value="1"/>
</dbReference>
<comment type="caution">
    <text evidence="11">The sequence shown here is derived from an EMBL/GenBank/DDBJ whole genome shotgun (WGS) entry which is preliminary data.</text>
</comment>
<evidence type="ECO:0000259" key="10">
    <source>
        <dbReference type="Pfam" id="PF00021"/>
    </source>
</evidence>
<protein>
    <recommendedName>
        <fullName evidence="10">UPAR/Ly6 domain-containing protein</fullName>
    </recommendedName>
</protein>
<organism evidence="11 12">
    <name type="scientific">Electrophorus voltai</name>
    <dbReference type="NCBI Taxonomy" id="2609070"/>
    <lineage>
        <taxon>Eukaryota</taxon>
        <taxon>Metazoa</taxon>
        <taxon>Chordata</taxon>
        <taxon>Craniata</taxon>
        <taxon>Vertebrata</taxon>
        <taxon>Euteleostomi</taxon>
        <taxon>Actinopterygii</taxon>
        <taxon>Neopterygii</taxon>
        <taxon>Teleostei</taxon>
        <taxon>Ostariophysi</taxon>
        <taxon>Gymnotiformes</taxon>
        <taxon>Gymnotoidei</taxon>
        <taxon>Gymnotidae</taxon>
        <taxon>Electrophorus</taxon>
    </lineage>
</organism>
<gene>
    <name evidence="11" type="ORF">P4O66_015352</name>
</gene>
<evidence type="ECO:0000256" key="9">
    <source>
        <dbReference type="ARBA" id="ARBA00029446"/>
    </source>
</evidence>
<keyword evidence="5" id="KW-0472">Membrane</keyword>
<keyword evidence="12" id="KW-1185">Reference proteome</keyword>
<dbReference type="SUPFAM" id="SSF57302">
    <property type="entry name" value="Snake toxin-like"/>
    <property type="match status" value="1"/>
</dbReference>
<dbReference type="GO" id="GO:0035036">
    <property type="term" value="P:sperm-egg recognition"/>
    <property type="evidence" value="ECO:0007669"/>
    <property type="project" value="TreeGrafter"/>
</dbReference>
<evidence type="ECO:0000256" key="4">
    <source>
        <dbReference type="ARBA" id="ARBA00022729"/>
    </source>
</evidence>
<evidence type="ECO:0000256" key="5">
    <source>
        <dbReference type="ARBA" id="ARBA00023136"/>
    </source>
</evidence>
<reference evidence="11" key="1">
    <citation type="submission" date="2023-03" db="EMBL/GenBank/DDBJ databases">
        <title>Electrophorus voltai genome.</title>
        <authorList>
            <person name="Bian C."/>
        </authorList>
    </citation>
    <scope>NUCLEOTIDE SEQUENCE</scope>
    <source>
        <strain evidence="11">CB-2022</strain>
        <tissue evidence="11">Muscle</tissue>
    </source>
</reference>
<accession>A0AAD9DQG8</accession>
<dbReference type="EMBL" id="JAROKS010000022">
    <property type="protein sequence ID" value="KAK1789423.1"/>
    <property type="molecule type" value="Genomic_DNA"/>
</dbReference>
<comment type="subcellular location">
    <subcellularLocation>
        <location evidence="1">Cell membrane</location>
        <topology evidence="1">Lipid-anchor</topology>
        <topology evidence="1">GPI-anchor</topology>
    </subcellularLocation>
</comment>
<keyword evidence="4" id="KW-0732">Signal</keyword>
<name>A0AAD9DQG8_9TELE</name>
<proteinExistence type="inferred from homology"/>
<dbReference type="GO" id="GO:0005886">
    <property type="term" value="C:plasma membrane"/>
    <property type="evidence" value="ECO:0007669"/>
    <property type="project" value="UniProtKB-SubCell"/>
</dbReference>
<dbReference type="InterPro" id="IPR046354">
    <property type="entry name" value="SPACA4/Bouncer"/>
</dbReference>
<keyword evidence="6" id="KW-1015">Disulfide bond</keyword>
<evidence type="ECO:0000256" key="8">
    <source>
        <dbReference type="ARBA" id="ARBA00023288"/>
    </source>
</evidence>
<evidence type="ECO:0000256" key="6">
    <source>
        <dbReference type="ARBA" id="ARBA00023157"/>
    </source>
</evidence>
<dbReference type="Proteomes" id="UP001239994">
    <property type="component" value="Unassembled WGS sequence"/>
</dbReference>
<keyword evidence="3" id="KW-0336">GPI-anchor</keyword>
<evidence type="ECO:0000256" key="1">
    <source>
        <dbReference type="ARBA" id="ARBA00004609"/>
    </source>
</evidence>
<evidence type="ECO:0000313" key="11">
    <source>
        <dbReference type="EMBL" id="KAK1789423.1"/>
    </source>
</evidence>
<feature type="non-terminal residue" evidence="11">
    <location>
        <position position="1"/>
    </location>
</feature>
<feature type="domain" description="UPAR/Ly6" evidence="10">
    <location>
        <begin position="1"/>
        <end position="85"/>
    </location>
</feature>
<dbReference type="InterPro" id="IPR016054">
    <property type="entry name" value="LY6_UPA_recep-like"/>
</dbReference>
<evidence type="ECO:0000313" key="12">
    <source>
        <dbReference type="Proteomes" id="UP001239994"/>
    </source>
</evidence>
<dbReference type="AlphaFoldDB" id="A0AAD9DQG8"/>
<dbReference type="PANTHER" id="PTHR47613:SF1">
    <property type="entry name" value="SPERM ACROSOME MEMBRANE-ASSOCIATED PROTEIN 4"/>
    <property type="match status" value="1"/>
</dbReference>